<feature type="region of interest" description="Disordered" evidence="1">
    <location>
        <begin position="196"/>
        <end position="233"/>
    </location>
</feature>
<dbReference type="OrthoDB" id="3270371at2759"/>
<reference evidence="2 3" key="1">
    <citation type="submission" date="2019-02" db="EMBL/GenBank/DDBJ databases">
        <title>Genome sequencing of the rare red list fungi Hericium alpestre (H. flagellum).</title>
        <authorList>
            <person name="Buettner E."/>
            <person name="Kellner H."/>
        </authorList>
    </citation>
    <scope>NUCLEOTIDE SEQUENCE [LARGE SCALE GENOMIC DNA]</scope>
    <source>
        <strain evidence="2 3">DSM 108284</strain>
    </source>
</reference>
<evidence type="ECO:0000313" key="2">
    <source>
        <dbReference type="EMBL" id="TFY82203.1"/>
    </source>
</evidence>
<gene>
    <name evidence="2" type="ORF">EWM64_g1814</name>
</gene>
<feature type="region of interest" description="Disordered" evidence="1">
    <location>
        <begin position="64"/>
        <end position="141"/>
    </location>
</feature>
<proteinExistence type="predicted"/>
<comment type="caution">
    <text evidence="2">The sequence shown here is derived from an EMBL/GenBank/DDBJ whole genome shotgun (WGS) entry which is preliminary data.</text>
</comment>
<feature type="region of interest" description="Disordered" evidence="1">
    <location>
        <begin position="29"/>
        <end position="50"/>
    </location>
</feature>
<dbReference type="EMBL" id="SFCI01000132">
    <property type="protein sequence ID" value="TFY82203.1"/>
    <property type="molecule type" value="Genomic_DNA"/>
</dbReference>
<feature type="compositionally biased region" description="Low complexity" evidence="1">
    <location>
        <begin position="113"/>
        <end position="138"/>
    </location>
</feature>
<feature type="compositionally biased region" description="Polar residues" evidence="1">
    <location>
        <begin position="223"/>
        <end position="233"/>
    </location>
</feature>
<sequence>MAATLSSASHFHAPQSRHFLGHPSSFGHDGFSSSHNHHYGPTDAHNGRHYQQPQHGFEVFAHHHASSHSPAATTVSWRAHAPASPAKEPGLQVPAPKSRGANTSPARYTHTRSSSSLDATSSWRVRSSPDSSVPASPAKKATQVASAVPILSIDPPKPASLVYSIGDLLRLASSPRVGINLDAQIRLEEHVAHEVWRRGRSGHTGAAPRPPRKSGDNKRRSPRNSSVTDSDSN</sequence>
<organism evidence="2 3">
    <name type="scientific">Hericium alpestre</name>
    <dbReference type="NCBI Taxonomy" id="135208"/>
    <lineage>
        <taxon>Eukaryota</taxon>
        <taxon>Fungi</taxon>
        <taxon>Dikarya</taxon>
        <taxon>Basidiomycota</taxon>
        <taxon>Agaricomycotina</taxon>
        <taxon>Agaricomycetes</taxon>
        <taxon>Russulales</taxon>
        <taxon>Hericiaceae</taxon>
        <taxon>Hericium</taxon>
    </lineage>
</organism>
<keyword evidence="3" id="KW-1185">Reference proteome</keyword>
<dbReference type="Proteomes" id="UP000298061">
    <property type="component" value="Unassembled WGS sequence"/>
</dbReference>
<evidence type="ECO:0000256" key="1">
    <source>
        <dbReference type="SAM" id="MobiDB-lite"/>
    </source>
</evidence>
<protein>
    <submittedName>
        <fullName evidence="2">Uncharacterized protein</fullName>
    </submittedName>
</protein>
<evidence type="ECO:0000313" key="3">
    <source>
        <dbReference type="Proteomes" id="UP000298061"/>
    </source>
</evidence>
<dbReference type="AlphaFoldDB" id="A0A4Z0A7C7"/>
<name>A0A4Z0A7C7_9AGAM</name>
<accession>A0A4Z0A7C7</accession>